<evidence type="ECO:0000313" key="4">
    <source>
        <dbReference type="Proteomes" id="UP001528912"/>
    </source>
</evidence>
<dbReference type="SUPFAM" id="SSF53474">
    <property type="entry name" value="alpha/beta-Hydrolases"/>
    <property type="match status" value="1"/>
</dbReference>
<organism evidence="3 4">
    <name type="scientific">Luteipulveratus flavus</name>
    <dbReference type="NCBI Taxonomy" id="3031728"/>
    <lineage>
        <taxon>Bacteria</taxon>
        <taxon>Bacillati</taxon>
        <taxon>Actinomycetota</taxon>
        <taxon>Actinomycetes</taxon>
        <taxon>Micrococcales</taxon>
        <taxon>Dermacoccaceae</taxon>
        <taxon>Luteipulveratus</taxon>
    </lineage>
</organism>
<evidence type="ECO:0000259" key="2">
    <source>
        <dbReference type="Pfam" id="PF00561"/>
    </source>
</evidence>
<comment type="caution">
    <text evidence="3">The sequence shown here is derived from an EMBL/GenBank/DDBJ whole genome shotgun (WGS) entry which is preliminary data.</text>
</comment>
<accession>A0ABT6C4E4</accession>
<protein>
    <submittedName>
        <fullName evidence="3">Alpha/beta hydrolase</fullName>
    </submittedName>
</protein>
<dbReference type="PANTHER" id="PTHR43433:SF1">
    <property type="entry name" value="BLL5160 PROTEIN"/>
    <property type="match status" value="1"/>
</dbReference>
<reference evidence="3 4" key="1">
    <citation type="submission" date="2023-03" db="EMBL/GenBank/DDBJ databases">
        <title>YIM 133296 draft genome.</title>
        <authorList>
            <person name="Xiong L."/>
        </authorList>
    </citation>
    <scope>NUCLEOTIDE SEQUENCE [LARGE SCALE GENOMIC DNA]</scope>
    <source>
        <strain evidence="3 4">YIM 133296</strain>
    </source>
</reference>
<dbReference type="InterPro" id="IPR000073">
    <property type="entry name" value="AB_hydrolase_1"/>
</dbReference>
<dbReference type="Gene3D" id="3.40.50.1820">
    <property type="entry name" value="alpha/beta hydrolase"/>
    <property type="match status" value="1"/>
</dbReference>
<dbReference type="InterPro" id="IPR050471">
    <property type="entry name" value="AB_hydrolase"/>
</dbReference>
<evidence type="ECO:0000313" key="3">
    <source>
        <dbReference type="EMBL" id="MDF8263177.1"/>
    </source>
</evidence>
<dbReference type="Proteomes" id="UP001528912">
    <property type="component" value="Unassembled WGS sequence"/>
</dbReference>
<feature type="domain" description="AB hydrolase-1" evidence="2">
    <location>
        <begin position="81"/>
        <end position="334"/>
    </location>
</feature>
<dbReference type="RefSeq" id="WP_277190953.1">
    <property type="nucleotide sequence ID" value="NZ_JAROAV010000008.1"/>
</dbReference>
<dbReference type="EMBL" id="JAROAV010000008">
    <property type="protein sequence ID" value="MDF8263177.1"/>
    <property type="molecule type" value="Genomic_DNA"/>
</dbReference>
<gene>
    <name evidence="3" type="ORF">P4R38_02805</name>
</gene>
<dbReference type="PANTHER" id="PTHR43433">
    <property type="entry name" value="HYDROLASE, ALPHA/BETA FOLD FAMILY PROTEIN"/>
    <property type="match status" value="1"/>
</dbReference>
<dbReference type="GO" id="GO:0016787">
    <property type="term" value="F:hydrolase activity"/>
    <property type="evidence" value="ECO:0007669"/>
    <property type="project" value="UniProtKB-KW"/>
</dbReference>
<keyword evidence="4" id="KW-1185">Reference proteome</keyword>
<keyword evidence="3" id="KW-0378">Hydrolase</keyword>
<name>A0ABT6C4E4_9MICO</name>
<evidence type="ECO:0000256" key="1">
    <source>
        <dbReference type="SAM" id="MobiDB-lite"/>
    </source>
</evidence>
<feature type="region of interest" description="Disordered" evidence="1">
    <location>
        <begin position="354"/>
        <end position="385"/>
    </location>
</feature>
<proteinExistence type="predicted"/>
<dbReference type="PRINTS" id="PR00111">
    <property type="entry name" value="ABHYDROLASE"/>
</dbReference>
<feature type="compositionally biased region" description="Basic residues" evidence="1">
    <location>
        <begin position="371"/>
        <end position="385"/>
    </location>
</feature>
<dbReference type="InterPro" id="IPR029058">
    <property type="entry name" value="AB_hydrolase_fold"/>
</dbReference>
<dbReference type="Pfam" id="PF00561">
    <property type="entry name" value="Abhydrolase_1"/>
    <property type="match status" value="1"/>
</dbReference>
<sequence length="385" mass="41845">MTSTRQSALRWGVGAAVAGAAGVAGLAVGQLVRNRRTERPPDDGCDYVETPDEERVVIAADGVPLHVEIDHARDDASSRTTVVLTHGYTLNLTGWVFQRRALREAGYRIVLWDHRGHGRSEEGEDSSYEVGQLGDDLAAVIRETTPEGEIVLIGHSMGGMAVMAFAEQHPEVMRERVIGVGLLSTSAGGLRNVDWGLGQHLGAVVHRLGPSAVSRLANQQDLVRQALRAGQEVEELAVHHFSFASHVPRSIIRLTADMIFATRLHVIGAFLPTLMEHHRFDGLTALDGVETLVMNGTEDRLTPPDHSEAIVAAVPGAEHVVVTSGGHVLMLEHPDLVNEQLLALLQRADRAVERPRRRPRVRRTVTDLTGRRRGTAGRSRGRAGV</sequence>